<proteinExistence type="inferred from homology"/>
<evidence type="ECO:0000256" key="8">
    <source>
        <dbReference type="ARBA" id="ARBA00049243"/>
    </source>
</evidence>
<dbReference type="Pfam" id="PF00107">
    <property type="entry name" value="ADH_zinc_N"/>
    <property type="match status" value="1"/>
</dbReference>
<feature type="domain" description="Enoyl reductase (ER)" evidence="11">
    <location>
        <begin position="46"/>
        <end position="361"/>
    </location>
</feature>
<evidence type="ECO:0000259" key="11">
    <source>
        <dbReference type="SMART" id="SM00829"/>
    </source>
</evidence>
<keyword evidence="4 9" id="KW-0479">Metal-binding</keyword>
<evidence type="ECO:0000256" key="9">
    <source>
        <dbReference type="RuleBase" id="RU361277"/>
    </source>
</evidence>
<name>A0ABT9Q625_9ACTN</name>
<dbReference type="InterPro" id="IPR036291">
    <property type="entry name" value="NAD(P)-bd_dom_sf"/>
</dbReference>
<evidence type="ECO:0000256" key="3">
    <source>
        <dbReference type="ARBA" id="ARBA00013190"/>
    </source>
</evidence>
<dbReference type="GO" id="GO:0004022">
    <property type="term" value="F:alcohol dehydrogenase (NAD+) activity"/>
    <property type="evidence" value="ECO:0007669"/>
    <property type="project" value="UniProtKB-EC"/>
</dbReference>
<dbReference type="RefSeq" id="WP_370879203.1">
    <property type="nucleotide sequence ID" value="NZ_JAUSQU010000001.1"/>
</dbReference>
<dbReference type="EC" id="1.1.1.1" evidence="3"/>
<accession>A0ABT9Q625</accession>
<gene>
    <name evidence="12" type="ORF">J2853_001402</name>
</gene>
<comment type="catalytic activity">
    <reaction evidence="7">
        <text>a secondary alcohol + NAD(+) = a ketone + NADH + H(+)</text>
        <dbReference type="Rhea" id="RHEA:10740"/>
        <dbReference type="ChEBI" id="CHEBI:15378"/>
        <dbReference type="ChEBI" id="CHEBI:17087"/>
        <dbReference type="ChEBI" id="CHEBI:35681"/>
        <dbReference type="ChEBI" id="CHEBI:57540"/>
        <dbReference type="ChEBI" id="CHEBI:57945"/>
        <dbReference type="EC" id="1.1.1.1"/>
    </reaction>
</comment>
<keyword evidence="5 9" id="KW-0862">Zinc</keyword>
<protein>
    <recommendedName>
        <fullName evidence="3">alcohol dehydrogenase</fullName>
        <ecNumber evidence="3">1.1.1.1</ecNumber>
    </recommendedName>
</protein>
<dbReference type="SMART" id="SM00829">
    <property type="entry name" value="PKS_ER"/>
    <property type="match status" value="1"/>
</dbReference>
<sequence>MNERPATPAGPEARGGRAPRPAPSRSAIPDEMDAWVVARPGPIGSGPLERVRLPVPVPGPGEVLVEVEACGVCRTDLHLAEGDLSPRRPRTVPGHEVVGRVVASGPASERLAPGSRVGVAWLRSTCGRCRHCLRGAENLCPFSTYTGWDADGGYAGYLTVPEDYAYPLPEDVPAEKLAPLLCAGIIGYRALLRCDLPPGGRLGIYGFGGSAHLTAQVALAQGATVHVLTRSARARELARTLGAASAGGDTDAPPEPLDAAILFAPVGELVPVALAALDRGGVLAVAGIHLSDIPPLNYQRHLFQERTLRSVTANTRADGRAYLDLASAHPPRVTTVPYPFDSADRALDDLAAGRFEGAAVLIEDANAHERT</sequence>
<evidence type="ECO:0000256" key="6">
    <source>
        <dbReference type="ARBA" id="ARBA00023002"/>
    </source>
</evidence>
<dbReference type="CDD" id="cd08298">
    <property type="entry name" value="CAD2"/>
    <property type="match status" value="1"/>
</dbReference>
<evidence type="ECO:0000313" key="13">
    <source>
        <dbReference type="Proteomes" id="UP001225356"/>
    </source>
</evidence>
<feature type="region of interest" description="Disordered" evidence="10">
    <location>
        <begin position="1"/>
        <end position="29"/>
    </location>
</feature>
<organism evidence="12 13">
    <name type="scientific">Streptosporangium lutulentum</name>
    <dbReference type="NCBI Taxonomy" id="1461250"/>
    <lineage>
        <taxon>Bacteria</taxon>
        <taxon>Bacillati</taxon>
        <taxon>Actinomycetota</taxon>
        <taxon>Actinomycetes</taxon>
        <taxon>Streptosporangiales</taxon>
        <taxon>Streptosporangiaceae</taxon>
        <taxon>Streptosporangium</taxon>
    </lineage>
</organism>
<dbReference type="EMBL" id="JAUSQU010000001">
    <property type="protein sequence ID" value="MDP9842191.1"/>
    <property type="molecule type" value="Genomic_DNA"/>
</dbReference>
<dbReference type="InterPro" id="IPR013149">
    <property type="entry name" value="ADH-like_C"/>
</dbReference>
<evidence type="ECO:0000256" key="7">
    <source>
        <dbReference type="ARBA" id="ARBA00049164"/>
    </source>
</evidence>
<dbReference type="PANTHER" id="PTHR42940:SF8">
    <property type="entry name" value="VACUOLAR PROTEIN SORTING-ASSOCIATED PROTEIN 11"/>
    <property type="match status" value="1"/>
</dbReference>
<dbReference type="Pfam" id="PF08240">
    <property type="entry name" value="ADH_N"/>
    <property type="match status" value="1"/>
</dbReference>
<evidence type="ECO:0000256" key="1">
    <source>
        <dbReference type="ARBA" id="ARBA00001947"/>
    </source>
</evidence>
<comment type="catalytic activity">
    <reaction evidence="8">
        <text>a primary alcohol + NAD(+) = an aldehyde + NADH + H(+)</text>
        <dbReference type="Rhea" id="RHEA:10736"/>
        <dbReference type="ChEBI" id="CHEBI:15378"/>
        <dbReference type="ChEBI" id="CHEBI:15734"/>
        <dbReference type="ChEBI" id="CHEBI:17478"/>
        <dbReference type="ChEBI" id="CHEBI:57540"/>
        <dbReference type="ChEBI" id="CHEBI:57945"/>
        <dbReference type="EC" id="1.1.1.1"/>
    </reaction>
</comment>
<dbReference type="Gene3D" id="3.90.180.10">
    <property type="entry name" value="Medium-chain alcohol dehydrogenases, catalytic domain"/>
    <property type="match status" value="1"/>
</dbReference>
<dbReference type="Proteomes" id="UP001225356">
    <property type="component" value="Unassembled WGS sequence"/>
</dbReference>
<dbReference type="PANTHER" id="PTHR42940">
    <property type="entry name" value="ALCOHOL DEHYDROGENASE 1-RELATED"/>
    <property type="match status" value="1"/>
</dbReference>
<comment type="similarity">
    <text evidence="2 9">Belongs to the zinc-containing alcohol dehydrogenase family.</text>
</comment>
<dbReference type="PROSITE" id="PS00059">
    <property type="entry name" value="ADH_ZINC"/>
    <property type="match status" value="1"/>
</dbReference>
<evidence type="ECO:0000256" key="4">
    <source>
        <dbReference type="ARBA" id="ARBA00022723"/>
    </source>
</evidence>
<dbReference type="SUPFAM" id="SSF51735">
    <property type="entry name" value="NAD(P)-binding Rossmann-fold domains"/>
    <property type="match status" value="1"/>
</dbReference>
<dbReference type="InterPro" id="IPR020843">
    <property type="entry name" value="ER"/>
</dbReference>
<evidence type="ECO:0000313" key="12">
    <source>
        <dbReference type="EMBL" id="MDP9842191.1"/>
    </source>
</evidence>
<evidence type="ECO:0000256" key="5">
    <source>
        <dbReference type="ARBA" id="ARBA00022833"/>
    </source>
</evidence>
<comment type="caution">
    <text evidence="12">The sequence shown here is derived from an EMBL/GenBank/DDBJ whole genome shotgun (WGS) entry which is preliminary data.</text>
</comment>
<dbReference type="InterPro" id="IPR002328">
    <property type="entry name" value="ADH_Zn_CS"/>
</dbReference>
<comment type="cofactor">
    <cofactor evidence="1 9">
        <name>Zn(2+)</name>
        <dbReference type="ChEBI" id="CHEBI:29105"/>
    </cofactor>
</comment>
<evidence type="ECO:0000256" key="2">
    <source>
        <dbReference type="ARBA" id="ARBA00008072"/>
    </source>
</evidence>
<dbReference type="InterPro" id="IPR013154">
    <property type="entry name" value="ADH-like_N"/>
</dbReference>
<dbReference type="Gene3D" id="3.40.50.720">
    <property type="entry name" value="NAD(P)-binding Rossmann-like Domain"/>
    <property type="match status" value="1"/>
</dbReference>
<dbReference type="SUPFAM" id="SSF50129">
    <property type="entry name" value="GroES-like"/>
    <property type="match status" value="1"/>
</dbReference>
<dbReference type="InterPro" id="IPR011032">
    <property type="entry name" value="GroES-like_sf"/>
</dbReference>
<dbReference type="NCBIfam" id="TIGR02822">
    <property type="entry name" value="adh_fam_2"/>
    <property type="match status" value="1"/>
</dbReference>
<feature type="compositionally biased region" description="Low complexity" evidence="10">
    <location>
        <begin position="1"/>
        <end position="27"/>
    </location>
</feature>
<keyword evidence="6 12" id="KW-0560">Oxidoreductase</keyword>
<dbReference type="InterPro" id="IPR014187">
    <property type="entry name" value="ADH_Zn_typ-2"/>
</dbReference>
<keyword evidence="13" id="KW-1185">Reference proteome</keyword>
<evidence type="ECO:0000256" key="10">
    <source>
        <dbReference type="SAM" id="MobiDB-lite"/>
    </source>
</evidence>
<reference evidence="12 13" key="1">
    <citation type="submission" date="2023-07" db="EMBL/GenBank/DDBJ databases">
        <title>Sequencing the genomes of 1000 actinobacteria strains.</title>
        <authorList>
            <person name="Klenk H.-P."/>
        </authorList>
    </citation>
    <scope>NUCLEOTIDE SEQUENCE [LARGE SCALE GENOMIC DNA]</scope>
    <source>
        <strain evidence="12 13">DSM 46740</strain>
    </source>
</reference>